<feature type="transmembrane region" description="Helical" evidence="7">
    <location>
        <begin position="628"/>
        <end position="648"/>
    </location>
</feature>
<dbReference type="InterPro" id="IPR004869">
    <property type="entry name" value="MMPL_dom"/>
</dbReference>
<dbReference type="InterPro" id="IPR000731">
    <property type="entry name" value="SSD"/>
</dbReference>
<comment type="similarity">
    <text evidence="2">Belongs to the resistance-nodulation-cell division (RND) (TC 2.A.6) family. MmpL subfamily.</text>
</comment>
<dbReference type="EMBL" id="CP022684">
    <property type="protein sequence ID" value="AUM13962.1"/>
    <property type="molecule type" value="Genomic_DNA"/>
</dbReference>
<dbReference type="AlphaFoldDB" id="A0A2K9LNV0"/>
<organism evidence="9 10">
    <name type="scientific">Ketobacter alkanivorans</name>
    <dbReference type="NCBI Taxonomy" id="1917421"/>
    <lineage>
        <taxon>Bacteria</taxon>
        <taxon>Pseudomonadati</taxon>
        <taxon>Pseudomonadota</taxon>
        <taxon>Gammaproteobacteria</taxon>
        <taxon>Pseudomonadales</taxon>
        <taxon>Ketobacteraceae</taxon>
        <taxon>Ketobacter</taxon>
    </lineage>
</organism>
<accession>A0A2K9LNV0</accession>
<reference evidence="10" key="1">
    <citation type="submission" date="2017-08" db="EMBL/GenBank/DDBJ databases">
        <title>Direct submision.</title>
        <authorList>
            <person name="Kim S.-J."/>
            <person name="Rhee S.-K."/>
        </authorList>
    </citation>
    <scope>NUCLEOTIDE SEQUENCE [LARGE SCALE GENOMIC DNA]</scope>
    <source>
        <strain evidence="10">GI5</strain>
    </source>
</reference>
<feature type="transmembrane region" description="Helical" evidence="7">
    <location>
        <begin position="654"/>
        <end position="676"/>
    </location>
</feature>
<feature type="domain" description="SSD" evidence="8">
    <location>
        <begin position="246"/>
        <end position="371"/>
    </location>
</feature>
<feature type="transmembrane region" description="Helical" evidence="7">
    <location>
        <begin position="400"/>
        <end position="419"/>
    </location>
</feature>
<keyword evidence="10" id="KW-1185">Reference proteome</keyword>
<evidence type="ECO:0000256" key="7">
    <source>
        <dbReference type="SAM" id="Phobius"/>
    </source>
</evidence>
<dbReference type="GO" id="GO:0005886">
    <property type="term" value="C:plasma membrane"/>
    <property type="evidence" value="ECO:0007669"/>
    <property type="project" value="UniProtKB-SubCell"/>
</dbReference>
<dbReference type="Proteomes" id="UP000235116">
    <property type="component" value="Chromosome"/>
</dbReference>
<feature type="transmembrane region" description="Helical" evidence="7">
    <location>
        <begin position="280"/>
        <end position="299"/>
    </location>
</feature>
<feature type="transmembrane region" description="Helical" evidence="7">
    <location>
        <begin position="731"/>
        <end position="755"/>
    </location>
</feature>
<dbReference type="PANTHER" id="PTHR33406">
    <property type="entry name" value="MEMBRANE PROTEIN MJ1562-RELATED"/>
    <property type="match status" value="1"/>
</dbReference>
<feature type="transmembrane region" description="Helical" evidence="7">
    <location>
        <begin position="697"/>
        <end position="725"/>
    </location>
</feature>
<evidence type="ECO:0000256" key="6">
    <source>
        <dbReference type="ARBA" id="ARBA00023136"/>
    </source>
</evidence>
<dbReference type="Gene3D" id="1.20.1640.10">
    <property type="entry name" value="Multidrug efflux transporter AcrB transmembrane domain"/>
    <property type="match status" value="2"/>
</dbReference>
<feature type="transmembrane region" description="Helical" evidence="7">
    <location>
        <begin position="349"/>
        <end position="372"/>
    </location>
</feature>
<evidence type="ECO:0000313" key="10">
    <source>
        <dbReference type="Proteomes" id="UP000235116"/>
    </source>
</evidence>
<evidence type="ECO:0000256" key="1">
    <source>
        <dbReference type="ARBA" id="ARBA00004651"/>
    </source>
</evidence>
<dbReference type="KEGG" id="kak:Kalk_16675"/>
<proteinExistence type="inferred from homology"/>
<evidence type="ECO:0000256" key="4">
    <source>
        <dbReference type="ARBA" id="ARBA00022692"/>
    </source>
</evidence>
<keyword evidence="4 7" id="KW-0812">Transmembrane</keyword>
<feature type="transmembrane region" description="Helical" evidence="7">
    <location>
        <begin position="220"/>
        <end position="239"/>
    </location>
</feature>
<keyword evidence="5 7" id="KW-1133">Transmembrane helix</keyword>
<dbReference type="PROSITE" id="PS50156">
    <property type="entry name" value="SSD"/>
    <property type="match status" value="1"/>
</dbReference>
<dbReference type="PANTHER" id="PTHR33406:SF6">
    <property type="entry name" value="MEMBRANE PROTEIN YDGH-RELATED"/>
    <property type="match status" value="1"/>
</dbReference>
<dbReference type="Pfam" id="PF03176">
    <property type="entry name" value="MMPL"/>
    <property type="match status" value="2"/>
</dbReference>
<evidence type="ECO:0000313" key="9">
    <source>
        <dbReference type="EMBL" id="AUM13962.1"/>
    </source>
</evidence>
<feature type="transmembrane region" description="Helical" evidence="7">
    <location>
        <begin position="12"/>
        <end position="31"/>
    </location>
</feature>
<keyword evidence="6 7" id="KW-0472">Membrane</keyword>
<gene>
    <name evidence="9" type="ORF">Kalk_16675</name>
</gene>
<dbReference type="RefSeq" id="WP_101895337.1">
    <property type="nucleotide sequence ID" value="NZ_CP022684.1"/>
</dbReference>
<protein>
    <recommendedName>
        <fullName evidence="8">SSD domain-containing protein</fullName>
    </recommendedName>
</protein>
<feature type="transmembrane region" description="Helical" evidence="7">
    <location>
        <begin position="246"/>
        <end position="268"/>
    </location>
</feature>
<feature type="transmembrane region" description="Helical" evidence="7">
    <location>
        <begin position="320"/>
        <end position="337"/>
    </location>
</feature>
<sequence>MANWLIEKVVRWRYGMIVVSLIVAVVFGWGAQYLQPDTDYKAFFKETNPQLMAFNRIGNAYTQTDSVLFVVQATEATVFTPETLLIISELTRRAWELPYSQRVDSVVNFQHTDADDDGLVVRELVEDAVNLTSQQADSIRQIALNEPQLVKKLISADGKVAGVNVVINLPVHQGDSLHEVGEAARALRAEFADRYPDVRVLLSGIVEYNYASEKIIGDEMVTLMPFMLLVVLLVLVLMLRSFWGTFATLVVILFSIAVAMGAMGWIGWPLTSGSAGAPTIVLTMAVADCVHILVTYYLYLRQGHDKFSAMRTSLRLNFQPVFITSLTTAIGFLSMNFSDLPPFNVLGNVVAIGVVAAFLFAIFFLPALMLVLPARVGNSEVRQSHAIDPFANFVVRHRTGLLWGVSVITIALIACIPRNDINDNFLRFIKQGNPTRDATDFISENLSSFYSVEYSLHSPYEGGVYDPRFLQQVHQFSEWLKLQPEVAQVMSITDIFTRLNRNMHGNDPAWEKLPQERELAAQYLLLYEMSLPFGLDLNNQINFEKTATRLTVNLVEQNTAAMLRYEKKYADYLRVHAPDIRFDAGSTTLLFSHAGISNAISMLEGSILALIIISIILIVALRSLKIGLISIIPNLIPAGLAFGLWAIFVGEVGISIAIAIGMTLGIVVDNTVHFLSKYLRVRREQGATPEQAVRYSFSNVGVALLATNIVLIAGFLVLSMSGFVLNSQMGMFTALTFVMALLVDFFYLPVLLLLVDKDTKLDADHLHQVTGS</sequence>
<evidence type="ECO:0000256" key="5">
    <source>
        <dbReference type="ARBA" id="ARBA00022989"/>
    </source>
</evidence>
<evidence type="ECO:0000259" key="8">
    <source>
        <dbReference type="PROSITE" id="PS50156"/>
    </source>
</evidence>
<dbReference type="InterPro" id="IPR050545">
    <property type="entry name" value="Mycobact_MmpL"/>
</dbReference>
<name>A0A2K9LNV0_9GAMM</name>
<comment type="subcellular location">
    <subcellularLocation>
        <location evidence="1">Cell membrane</location>
        <topology evidence="1">Multi-pass membrane protein</topology>
    </subcellularLocation>
</comment>
<feature type="transmembrane region" description="Helical" evidence="7">
    <location>
        <begin position="599"/>
        <end position="621"/>
    </location>
</feature>
<evidence type="ECO:0000256" key="2">
    <source>
        <dbReference type="ARBA" id="ARBA00010157"/>
    </source>
</evidence>
<dbReference type="OrthoDB" id="9803781at2"/>
<dbReference type="SUPFAM" id="SSF82866">
    <property type="entry name" value="Multidrug efflux transporter AcrB transmembrane domain"/>
    <property type="match status" value="2"/>
</dbReference>
<keyword evidence="3" id="KW-1003">Cell membrane</keyword>
<evidence type="ECO:0000256" key="3">
    <source>
        <dbReference type="ARBA" id="ARBA00022475"/>
    </source>
</evidence>